<dbReference type="Proteomes" id="UP001215216">
    <property type="component" value="Chromosome"/>
</dbReference>
<keyword evidence="1" id="KW-1133">Transmembrane helix</keyword>
<dbReference type="RefSeq" id="WP_278012769.1">
    <property type="nucleotide sequence ID" value="NZ_CP121208.1"/>
</dbReference>
<proteinExistence type="predicted"/>
<protein>
    <recommendedName>
        <fullName evidence="4">ABC transporter permease</fullName>
    </recommendedName>
</protein>
<evidence type="ECO:0000313" key="3">
    <source>
        <dbReference type="Proteomes" id="UP001215216"/>
    </source>
</evidence>
<dbReference type="EMBL" id="CP121208">
    <property type="protein sequence ID" value="WFM83374.1"/>
    <property type="molecule type" value="Genomic_DNA"/>
</dbReference>
<feature type="transmembrane region" description="Helical" evidence="1">
    <location>
        <begin position="21"/>
        <end position="43"/>
    </location>
</feature>
<evidence type="ECO:0000313" key="2">
    <source>
        <dbReference type="EMBL" id="WFM83374.1"/>
    </source>
</evidence>
<feature type="transmembrane region" description="Helical" evidence="1">
    <location>
        <begin position="144"/>
        <end position="173"/>
    </location>
</feature>
<feature type="transmembrane region" description="Helical" evidence="1">
    <location>
        <begin position="98"/>
        <end position="124"/>
    </location>
</feature>
<sequence length="272" mass="29311">MFGKFFTQEWHDNKATIYIGTLGVALAFIVISFPLQMLGIGFISSMASGAAVGAGVAAAIATMVLLGLSYWKTMRGPRAYFTFTIPARVGEIFWAKVLFAYLTILVSLLVVIFGVASIVLHYAWKNSLEFWQVVEPMWNALSQFTPWKVVVVILVVALYVFLMVASIAALISITAQEKYHRFGGGAFVGGLIVFYAACQIVSLAGMLLIPGSVSLTTGQLSWDLMLPSFIDAIRTGGNPTVLGLGCIPVLFALMAGIIAAGLRSIRDRLSLV</sequence>
<reference evidence="2 3" key="1">
    <citation type="submission" date="2023-03" db="EMBL/GenBank/DDBJ databases">
        <title>Complete genome of Arcanobacterium canis strain DSM 25104 isolated in 2010 from a canine otitis externa in Germany.</title>
        <authorList>
            <person name="Borowiak M."/>
            <person name="Kreitlow A."/>
            <person name="Malorny B."/>
            <person name="Laemmler C."/>
            <person name="Prenger-Berninghoff E."/>
            <person name="Ploetz M."/>
            <person name="Abdulmawjood A."/>
        </authorList>
    </citation>
    <scope>NUCLEOTIDE SEQUENCE [LARGE SCALE GENOMIC DNA]</scope>
    <source>
        <strain evidence="2 3">DSM 25104</strain>
    </source>
</reference>
<name>A0ABY8FY06_9ACTO</name>
<evidence type="ECO:0000256" key="1">
    <source>
        <dbReference type="SAM" id="Phobius"/>
    </source>
</evidence>
<accession>A0ABY8FY06</accession>
<feature type="transmembrane region" description="Helical" evidence="1">
    <location>
        <begin position="185"/>
        <end position="209"/>
    </location>
</feature>
<organism evidence="2 3">
    <name type="scientific">Arcanobacterium canis</name>
    <dbReference type="NCBI Taxonomy" id="999183"/>
    <lineage>
        <taxon>Bacteria</taxon>
        <taxon>Bacillati</taxon>
        <taxon>Actinomycetota</taxon>
        <taxon>Actinomycetes</taxon>
        <taxon>Actinomycetales</taxon>
        <taxon>Actinomycetaceae</taxon>
        <taxon>Arcanobacterium</taxon>
    </lineage>
</organism>
<evidence type="ECO:0008006" key="4">
    <source>
        <dbReference type="Google" id="ProtNLM"/>
    </source>
</evidence>
<feature type="transmembrane region" description="Helical" evidence="1">
    <location>
        <begin position="241"/>
        <end position="262"/>
    </location>
</feature>
<keyword evidence="1" id="KW-0472">Membrane</keyword>
<gene>
    <name evidence="2" type="ORF">P7079_08300</name>
</gene>
<keyword evidence="1" id="KW-0812">Transmembrane</keyword>
<keyword evidence="3" id="KW-1185">Reference proteome</keyword>
<feature type="transmembrane region" description="Helical" evidence="1">
    <location>
        <begin position="49"/>
        <end position="71"/>
    </location>
</feature>